<sequence>MNERNEIGSPDILDQAIEAVQSLPIPEAPPATLFSSIAIPVHNQQIAVQSRKNRQRKIRHYIGLAAVGSIAAALVIILSLGGQNTAFAFSQAVEKVKRAGSVRYRVKTTSPMADQIDEVTIRDKQVQVKTVGPAQMAWLIDWEQAGLLILNGYNKTYQTVDLAARTGAIAPFDTMSLNLRDQLEELIRQKPVFEQSENIASRTTFRYAITDGTALGLKGDWLVWLDSKTHYPVRIRVCSQSQSNSIIREYSNFDWNPQIPADAFQFDPPSDYREQQIFQTIPPLAPWIKKK</sequence>
<gene>
    <name evidence="3" type="ORF">KIH39_09165</name>
</gene>
<evidence type="ECO:0000256" key="2">
    <source>
        <dbReference type="SAM" id="Phobius"/>
    </source>
</evidence>
<keyword evidence="2" id="KW-0812">Transmembrane</keyword>
<dbReference type="Gene3D" id="2.50.20.10">
    <property type="entry name" value="Lipoprotein localisation LolA/LolB/LppX"/>
    <property type="match status" value="1"/>
</dbReference>
<evidence type="ECO:0000313" key="4">
    <source>
        <dbReference type="Proteomes" id="UP000676194"/>
    </source>
</evidence>
<dbReference type="KEGG" id="tsph:KIH39_09165"/>
<evidence type="ECO:0000256" key="1">
    <source>
        <dbReference type="ARBA" id="ARBA00022729"/>
    </source>
</evidence>
<evidence type="ECO:0008006" key="5">
    <source>
        <dbReference type="Google" id="ProtNLM"/>
    </source>
</evidence>
<keyword evidence="4" id="KW-1185">Reference proteome</keyword>
<evidence type="ECO:0000313" key="3">
    <source>
        <dbReference type="EMBL" id="QVL34057.1"/>
    </source>
</evidence>
<organism evidence="3 4">
    <name type="scientific">Telmatocola sphagniphila</name>
    <dbReference type="NCBI Taxonomy" id="1123043"/>
    <lineage>
        <taxon>Bacteria</taxon>
        <taxon>Pseudomonadati</taxon>
        <taxon>Planctomycetota</taxon>
        <taxon>Planctomycetia</taxon>
        <taxon>Gemmatales</taxon>
        <taxon>Gemmataceae</taxon>
    </lineage>
</organism>
<dbReference type="Proteomes" id="UP000676194">
    <property type="component" value="Chromosome"/>
</dbReference>
<keyword evidence="2" id="KW-1133">Transmembrane helix</keyword>
<dbReference type="RefSeq" id="WP_213499030.1">
    <property type="nucleotide sequence ID" value="NZ_CP074694.1"/>
</dbReference>
<keyword evidence="2" id="KW-0472">Membrane</keyword>
<name>A0A8E6EWR2_9BACT</name>
<dbReference type="InterPro" id="IPR029046">
    <property type="entry name" value="LolA/LolB/LppX"/>
</dbReference>
<dbReference type="AlphaFoldDB" id="A0A8E6EWR2"/>
<dbReference type="EMBL" id="CP074694">
    <property type="protein sequence ID" value="QVL34057.1"/>
    <property type="molecule type" value="Genomic_DNA"/>
</dbReference>
<reference evidence="3" key="1">
    <citation type="submission" date="2021-05" db="EMBL/GenBank/DDBJ databases">
        <title>Complete genome sequence of the cellulolytic planctomycete Telmatocola sphagniphila SP2T and characterization of the first cellulase from planctomycetes.</title>
        <authorList>
            <person name="Rakitin A.L."/>
            <person name="Beletsky A.V."/>
            <person name="Naumoff D.G."/>
            <person name="Kulichevskaya I.S."/>
            <person name="Mardanov A.V."/>
            <person name="Ravin N.V."/>
            <person name="Dedysh S.N."/>
        </authorList>
    </citation>
    <scope>NUCLEOTIDE SEQUENCE</scope>
    <source>
        <strain evidence="3">SP2T</strain>
    </source>
</reference>
<proteinExistence type="predicted"/>
<accession>A0A8E6EWR2</accession>
<protein>
    <recommendedName>
        <fullName evidence="5">DUF2092 domain-containing protein</fullName>
    </recommendedName>
</protein>
<dbReference type="SUPFAM" id="SSF89392">
    <property type="entry name" value="Prokaryotic lipoproteins and lipoprotein localization factors"/>
    <property type="match status" value="1"/>
</dbReference>
<keyword evidence="1" id="KW-0732">Signal</keyword>
<feature type="transmembrane region" description="Helical" evidence="2">
    <location>
        <begin position="61"/>
        <end position="81"/>
    </location>
</feature>